<sequence>MSDIALAIRKSEAYKMIATANISSRAPHALFIEAPDLFHEKIAVELARLYLCESGSGDDECPSCRSWNEGDHPDFIRPVAWGKSPGIDDCRKMAAELYLAPVVAPRRFLAIPRGSGLSLPAANSLLKILEEPPTWGALLILSDGGGLPETIKSRTWQLTIDLKEEVSLLALPEGKDGWLSLIASASEMTQQEALVMMNRWTNWCLGKGEIERAAMIDKIRLIAEKGHIPNYMAFDLLYGFLEEELSDELFDNLW</sequence>
<dbReference type="Gene3D" id="3.40.50.300">
    <property type="entry name" value="P-loop containing nucleotide triphosphate hydrolases"/>
    <property type="match status" value="1"/>
</dbReference>
<dbReference type="AlphaFoldDB" id="A0A7V6ZFP9"/>
<dbReference type="Proteomes" id="UP000525027">
    <property type="component" value="Unassembled WGS sequence"/>
</dbReference>
<dbReference type="EMBL" id="DURU01000154">
    <property type="protein sequence ID" value="HHZ05138.1"/>
    <property type="molecule type" value="Genomic_DNA"/>
</dbReference>
<dbReference type="SUPFAM" id="SSF52540">
    <property type="entry name" value="P-loop containing nucleoside triphosphate hydrolases"/>
    <property type="match status" value="1"/>
</dbReference>
<accession>A0A7V6ZFP9</accession>
<dbReference type="Pfam" id="PF13177">
    <property type="entry name" value="DNA_pol3_delta2"/>
    <property type="match status" value="1"/>
</dbReference>
<organism evidence="1 2">
    <name type="scientific">Acetomicrobium hydrogeniformans</name>
    <dbReference type="NCBI Taxonomy" id="649746"/>
    <lineage>
        <taxon>Bacteria</taxon>
        <taxon>Thermotogati</taxon>
        <taxon>Synergistota</taxon>
        <taxon>Synergistia</taxon>
        <taxon>Synergistales</taxon>
        <taxon>Acetomicrobiaceae</taxon>
        <taxon>Acetomicrobium</taxon>
    </lineage>
</organism>
<gene>
    <name evidence="1" type="ORF">GX397_08840</name>
</gene>
<reference evidence="1 2" key="1">
    <citation type="journal article" date="2020" name="Biotechnol. Biofuels">
        <title>New insights from the biogas microbiome by comprehensive genome-resolved metagenomics of nearly 1600 species originating from multiple anaerobic digesters.</title>
        <authorList>
            <person name="Campanaro S."/>
            <person name="Treu L."/>
            <person name="Rodriguez-R L.M."/>
            <person name="Kovalovszki A."/>
            <person name="Ziels R.M."/>
            <person name="Maus I."/>
            <person name="Zhu X."/>
            <person name="Kougias P.G."/>
            <person name="Basile A."/>
            <person name="Luo G."/>
            <person name="Schluter A."/>
            <person name="Konstantinidis K.T."/>
            <person name="Angelidaki I."/>
        </authorList>
    </citation>
    <scope>NUCLEOTIDE SEQUENCE [LARGE SCALE GENOMIC DNA]</scope>
    <source>
        <strain evidence="1">AS25fmACSIPFO_94</strain>
    </source>
</reference>
<evidence type="ECO:0000313" key="2">
    <source>
        <dbReference type="Proteomes" id="UP000525027"/>
    </source>
</evidence>
<dbReference type="InterPro" id="IPR027417">
    <property type="entry name" value="P-loop_NTPase"/>
</dbReference>
<name>A0A7V6ZFP9_9BACT</name>
<comment type="caution">
    <text evidence="1">The sequence shown here is derived from an EMBL/GenBank/DDBJ whole genome shotgun (WGS) entry which is preliminary data.</text>
</comment>
<evidence type="ECO:0000313" key="1">
    <source>
        <dbReference type="EMBL" id="HHZ05138.1"/>
    </source>
</evidence>
<proteinExistence type="predicted"/>
<protein>
    <submittedName>
        <fullName evidence="1">DNA polymerase III subunit delta</fullName>
    </submittedName>
</protein>
<dbReference type="RefSeq" id="WP_273003536.1">
    <property type="nucleotide sequence ID" value="NZ_DURU01000154.1"/>
</dbReference>